<accession>A0A7D6DXS8</accession>
<evidence type="ECO:0000256" key="1">
    <source>
        <dbReference type="ARBA" id="ARBA00023098"/>
    </source>
</evidence>
<dbReference type="GO" id="GO:0006635">
    <property type="term" value="P:fatty acid beta-oxidation"/>
    <property type="evidence" value="ECO:0007669"/>
    <property type="project" value="TreeGrafter"/>
</dbReference>
<dbReference type="Proteomes" id="UP000510682">
    <property type="component" value="Chromosome"/>
</dbReference>
<keyword evidence="1" id="KW-0443">Lipid metabolism</keyword>
<proteinExistence type="predicted"/>
<dbReference type="AlphaFoldDB" id="A0A7D6DXS8"/>
<dbReference type="PANTHER" id="PTHR11941">
    <property type="entry name" value="ENOYL-COA HYDRATASE-RELATED"/>
    <property type="match status" value="1"/>
</dbReference>
<dbReference type="Gene3D" id="3.90.226.10">
    <property type="entry name" value="2-enoyl-CoA Hydratase, Chain A, domain 1"/>
    <property type="match status" value="1"/>
</dbReference>
<evidence type="ECO:0000313" key="3">
    <source>
        <dbReference type="Proteomes" id="UP000510682"/>
    </source>
</evidence>
<dbReference type="PANTHER" id="PTHR11941:SF54">
    <property type="entry name" value="ENOYL-COA HYDRATASE, MITOCHONDRIAL"/>
    <property type="match status" value="1"/>
</dbReference>
<keyword evidence="3" id="KW-1185">Reference proteome</keyword>
<dbReference type="RefSeq" id="WP_180915978.1">
    <property type="nucleotide sequence ID" value="NZ_CP059165.1"/>
</dbReference>
<dbReference type="SUPFAM" id="SSF52096">
    <property type="entry name" value="ClpP/crotonase"/>
    <property type="match status" value="1"/>
</dbReference>
<gene>
    <name evidence="2" type="ORF">H0P51_27855</name>
</gene>
<dbReference type="KEGG" id="mgor:H0P51_27855"/>
<protein>
    <submittedName>
        <fullName evidence="2">Enoyl-CoA hydratase/isomerase family protein</fullName>
    </submittedName>
</protein>
<sequence length="267" mass="28635">MAITSGVTPHPASADVDHDWLRVERIGPAAVVVFDRPQRRNSLSPPQARGLTALLEEIGTDPSISGVVLTGNGAFCAGGDMKAIVPIIKEGTDALRTVVYGAFQRLMRTLVQLPVPLVAAVDGAAVGFGFDLALACDCRFIGPQGWLQQGWAVGGAIPATGGVLFLDRIRPDLLWRLLDGQHHIDGPQAEKLGLGEATTGPAVDAAVLRVTSFAQMPRTTLRRYVDLARSDLRDRLESYLPVALDHQVACLTSTEFMAFTDRFRAQA</sequence>
<evidence type="ECO:0000313" key="2">
    <source>
        <dbReference type="EMBL" id="QLL07404.1"/>
    </source>
</evidence>
<dbReference type="EMBL" id="CP059165">
    <property type="protein sequence ID" value="QLL07404.1"/>
    <property type="molecule type" value="Genomic_DNA"/>
</dbReference>
<reference evidence="3" key="3">
    <citation type="submission" date="2023-07" db="EMBL/GenBank/DDBJ databases">
        <title>Description of Mycobacterium gordonae subsp. intergordonae subsp.nov. and Mycobacterium gordonae subsp. gordonae subsp. nov.</title>
        <authorList>
            <person name="Huang H."/>
        </authorList>
    </citation>
    <scope>NUCLEOTIDE SEQUENCE [LARGE SCALE GENOMIC DNA]</scope>
    <source>
        <strain evidence="3">24</strain>
    </source>
</reference>
<dbReference type="CDD" id="cd06558">
    <property type="entry name" value="crotonase-like"/>
    <property type="match status" value="1"/>
</dbReference>
<reference evidence="3" key="1">
    <citation type="submission" date="2020-07" db="EMBL/GenBank/DDBJ databases">
        <title>Description of Mycobacterium gordonae subsp. intergordonae subsp.nov. and Mycobacterium gordonae subsp. gordonae subsp. nov.</title>
        <authorList>
            <person name="Yu X."/>
        </authorList>
    </citation>
    <scope>NUCLEOTIDE SEQUENCE [LARGE SCALE GENOMIC DNA]</scope>
    <source>
        <strain evidence="3">24</strain>
    </source>
</reference>
<organism evidence="2 3">
    <name type="scientific">Mycobacterium vicinigordonae</name>
    <dbReference type="NCBI Taxonomy" id="1719132"/>
    <lineage>
        <taxon>Bacteria</taxon>
        <taxon>Bacillati</taxon>
        <taxon>Actinomycetota</taxon>
        <taxon>Actinomycetes</taxon>
        <taxon>Mycobacteriales</taxon>
        <taxon>Mycobacteriaceae</taxon>
        <taxon>Mycobacterium</taxon>
    </lineage>
</organism>
<dbReference type="InterPro" id="IPR029045">
    <property type="entry name" value="ClpP/crotonase-like_dom_sf"/>
</dbReference>
<keyword evidence="2" id="KW-0413">Isomerase</keyword>
<reference evidence="2 3" key="2">
    <citation type="submission" date="2020-07" db="EMBL/GenBank/DDBJ databases">
        <authorList>
            <person name="Yu X."/>
        </authorList>
    </citation>
    <scope>NUCLEOTIDE SEQUENCE [LARGE SCALE GENOMIC DNA]</scope>
    <source>
        <strain evidence="3">24</strain>
    </source>
</reference>
<name>A0A7D6DXS8_9MYCO</name>
<dbReference type="Pfam" id="PF00378">
    <property type="entry name" value="ECH_1"/>
    <property type="match status" value="1"/>
</dbReference>
<dbReference type="GO" id="GO:0016853">
    <property type="term" value="F:isomerase activity"/>
    <property type="evidence" value="ECO:0007669"/>
    <property type="project" value="UniProtKB-KW"/>
</dbReference>
<dbReference type="InterPro" id="IPR001753">
    <property type="entry name" value="Enoyl-CoA_hydra/iso"/>
</dbReference>